<feature type="compositionally biased region" description="Low complexity" evidence="3">
    <location>
        <begin position="1645"/>
        <end position="1673"/>
    </location>
</feature>
<feature type="compositionally biased region" description="Low complexity" evidence="3">
    <location>
        <begin position="264"/>
        <end position="292"/>
    </location>
</feature>
<dbReference type="GO" id="GO:0045087">
    <property type="term" value="P:innate immune response"/>
    <property type="evidence" value="ECO:0007669"/>
    <property type="project" value="TreeGrafter"/>
</dbReference>
<dbReference type="InterPro" id="IPR036645">
    <property type="entry name" value="Elafin-like_sf"/>
</dbReference>
<feature type="compositionally biased region" description="Low complexity" evidence="3">
    <location>
        <begin position="546"/>
        <end position="650"/>
    </location>
</feature>
<evidence type="ECO:0000256" key="1">
    <source>
        <dbReference type="ARBA" id="ARBA00022729"/>
    </source>
</evidence>
<feature type="compositionally biased region" description="Pro residues" evidence="3">
    <location>
        <begin position="293"/>
        <end position="304"/>
    </location>
</feature>
<dbReference type="InterPro" id="IPR000082">
    <property type="entry name" value="SEA_dom"/>
</dbReference>
<feature type="region of interest" description="Disordered" evidence="3">
    <location>
        <begin position="669"/>
        <end position="711"/>
    </location>
</feature>
<dbReference type="PROSITE" id="PS51390">
    <property type="entry name" value="WAP"/>
    <property type="match status" value="4"/>
</dbReference>
<keyword evidence="4" id="KW-0812">Transmembrane</keyword>
<feature type="compositionally biased region" description="Low complexity" evidence="3">
    <location>
        <begin position="739"/>
        <end position="1137"/>
    </location>
</feature>
<dbReference type="PANTHER" id="PTHR19441">
    <property type="entry name" value="WHEY ACDIC PROTEIN WAP"/>
    <property type="match status" value="1"/>
</dbReference>
<feature type="transmembrane region" description="Helical" evidence="4">
    <location>
        <begin position="187"/>
        <end position="211"/>
    </location>
</feature>
<organism evidence="7 8">
    <name type="scientific">Magallana gigas</name>
    <name type="common">Pacific oyster</name>
    <name type="synonym">Crassostrea gigas</name>
    <dbReference type="NCBI Taxonomy" id="29159"/>
    <lineage>
        <taxon>Eukaryota</taxon>
        <taxon>Metazoa</taxon>
        <taxon>Spiralia</taxon>
        <taxon>Lophotrochozoa</taxon>
        <taxon>Mollusca</taxon>
        <taxon>Bivalvia</taxon>
        <taxon>Autobranchia</taxon>
        <taxon>Pteriomorphia</taxon>
        <taxon>Ostreida</taxon>
        <taxon>Ostreoidea</taxon>
        <taxon>Ostreidae</taxon>
        <taxon>Magallana</taxon>
    </lineage>
</organism>
<feature type="compositionally biased region" description="Low complexity" evidence="3">
    <location>
        <begin position="1145"/>
        <end position="1253"/>
    </location>
</feature>
<evidence type="ECO:0000256" key="3">
    <source>
        <dbReference type="SAM" id="MobiDB-lite"/>
    </source>
</evidence>
<dbReference type="Pfam" id="PF00095">
    <property type="entry name" value="WAP"/>
    <property type="match status" value="4"/>
</dbReference>
<feature type="region of interest" description="Disordered" evidence="3">
    <location>
        <begin position="535"/>
        <end position="650"/>
    </location>
</feature>
<feature type="region of interest" description="Disordered" evidence="3">
    <location>
        <begin position="739"/>
        <end position="1259"/>
    </location>
</feature>
<evidence type="ECO:0000259" key="6">
    <source>
        <dbReference type="PROSITE" id="PS51390"/>
    </source>
</evidence>
<dbReference type="InterPro" id="IPR036364">
    <property type="entry name" value="SEA_dom_sf"/>
</dbReference>
<feature type="domain" description="WAP" evidence="6">
    <location>
        <begin position="3466"/>
        <end position="3515"/>
    </location>
</feature>
<dbReference type="SMART" id="SM00200">
    <property type="entry name" value="SEA"/>
    <property type="match status" value="4"/>
</dbReference>
<feature type="domain" description="SEA" evidence="5">
    <location>
        <begin position="308"/>
        <end position="421"/>
    </location>
</feature>
<dbReference type="SUPFAM" id="SSF57256">
    <property type="entry name" value="Elafin-like"/>
    <property type="match status" value="4"/>
</dbReference>
<dbReference type="Pfam" id="PF01390">
    <property type="entry name" value="SEA"/>
    <property type="match status" value="2"/>
</dbReference>
<proteinExistence type="predicted"/>
<dbReference type="Gene3D" id="4.10.75.10">
    <property type="entry name" value="Elafin-like"/>
    <property type="match status" value="4"/>
</dbReference>
<protein>
    <recommendedName>
        <fullName evidence="9">SEA domain-containing protein</fullName>
    </recommendedName>
</protein>
<feature type="domain" description="WAP" evidence="6">
    <location>
        <begin position="3083"/>
        <end position="3130"/>
    </location>
</feature>
<feature type="domain" description="SEA" evidence="5">
    <location>
        <begin position="3162"/>
        <end position="3275"/>
    </location>
</feature>
<feature type="region of interest" description="Disordered" evidence="3">
    <location>
        <begin position="1641"/>
        <end position="1673"/>
    </location>
</feature>
<dbReference type="PROSITE" id="PS50024">
    <property type="entry name" value="SEA"/>
    <property type="match status" value="3"/>
</dbReference>
<feature type="compositionally biased region" description="Low complexity" evidence="3">
    <location>
        <begin position="238"/>
        <end position="256"/>
    </location>
</feature>
<evidence type="ECO:0008006" key="9">
    <source>
        <dbReference type="Google" id="ProtNLM"/>
    </source>
</evidence>
<feature type="domain" description="WAP" evidence="6">
    <location>
        <begin position="3267"/>
        <end position="3312"/>
    </location>
</feature>
<feature type="compositionally biased region" description="Low complexity" evidence="3">
    <location>
        <begin position="1359"/>
        <end position="1403"/>
    </location>
</feature>
<dbReference type="Gene3D" id="3.30.70.960">
    <property type="entry name" value="SEA domain"/>
    <property type="match status" value="2"/>
</dbReference>
<feature type="region of interest" description="Disordered" evidence="3">
    <location>
        <begin position="236"/>
        <end position="306"/>
    </location>
</feature>
<feature type="region of interest" description="Disordered" evidence="3">
    <location>
        <begin position="1352"/>
        <end position="1403"/>
    </location>
</feature>
<evidence type="ECO:0000313" key="8">
    <source>
        <dbReference type="Proteomes" id="UP000005408"/>
    </source>
</evidence>
<dbReference type="InterPro" id="IPR050514">
    <property type="entry name" value="WAP_four-disulfide_core"/>
</dbReference>
<evidence type="ECO:0000313" key="7">
    <source>
        <dbReference type="EnsemblMetazoa" id="G15062.1:cds"/>
    </source>
</evidence>
<evidence type="ECO:0000256" key="4">
    <source>
        <dbReference type="SAM" id="Phobius"/>
    </source>
</evidence>
<feature type="domain" description="WAP" evidence="6">
    <location>
        <begin position="2910"/>
        <end position="2956"/>
    </location>
</feature>
<evidence type="ECO:0000259" key="5">
    <source>
        <dbReference type="PROSITE" id="PS50024"/>
    </source>
</evidence>
<dbReference type="CDD" id="cd00199">
    <property type="entry name" value="WAP"/>
    <property type="match status" value="3"/>
</dbReference>
<dbReference type="Proteomes" id="UP000005408">
    <property type="component" value="Unassembled WGS sequence"/>
</dbReference>
<dbReference type="SMART" id="SM00217">
    <property type="entry name" value="WAP"/>
    <property type="match status" value="4"/>
</dbReference>
<dbReference type="SUPFAM" id="SSF82671">
    <property type="entry name" value="SEA domain"/>
    <property type="match status" value="3"/>
</dbReference>
<evidence type="ECO:0000256" key="2">
    <source>
        <dbReference type="ARBA" id="ARBA00023157"/>
    </source>
</evidence>
<keyword evidence="4" id="KW-1133">Transmembrane helix</keyword>
<name>A0A8W8IMU5_MAGGI</name>
<dbReference type="GO" id="GO:0019731">
    <property type="term" value="P:antibacterial humoral response"/>
    <property type="evidence" value="ECO:0007669"/>
    <property type="project" value="TreeGrafter"/>
</dbReference>
<feature type="domain" description="SEA" evidence="5">
    <location>
        <begin position="432"/>
        <end position="542"/>
    </location>
</feature>
<dbReference type="PANTHER" id="PTHR19441:SF30">
    <property type="entry name" value="ELAFIN"/>
    <property type="match status" value="1"/>
</dbReference>
<sequence>MLGIDRDEKKRRHFTLLHENIEFRYHHENHGKIYWACKVAGCSGMVEEDHYKMKLIRNHDHSRAVKIPPSKRWQSNPWYHNDTTDNYKYDPTEAYNINNSIKTTKPPKPAPIPPSWHSKGDNRTPRFYHFNMPPSKSQTKSIPASVVRGYPPGGLKRNYHDSDPNMSDGTESLRSMMECNTYRQQRFWIVMGILGLVALSIVAIALSFYFIDQSRFNNYMVKHNNGVLHQNASVEPITSTTESTSQATSQQQDTTTRVSTERNTLTTQQTSTQTKAAGTSTAATSTSRVTSPTLPPTQTIPPPSASLSTAPIVFSGSLKLNKSWTPALNDSASPEYQVFSKAIVYEIDTAFLTSPMKHIFNNSKVTGYSPGSVKVFFKITFYTVVKEDGQVDTLSVNVTDVQQTIEREVTRQQTTRTNGFLGAVMAESITIKLVNAPVVFIGDLSLNEAWNDALTDPTSPIFQNLTSRLKEELLASLMNSIQNEFLDVQIMGFRKGSINVIFKIIMTVNTTQDTPLIEVSSVIQAIQNYSERNYVSSTNNDHKPTNNHNNTANNDDNPANNYDYPANNHNNTANYHNNTANNDHNPANNHNNTANNDDNTANYHNNPANNYNNPANNHDYPANNHNNTANNDHNPANNHNYPANYHNNPANNYNNPANNHDYPANNHNNTANNDHNPANNHNYPANYHNNPANKDNNPANNHNNTANNYNNPANNHNNTANYHNNPANNYNNPANNHNNTANNYNNPANNHDYPANNHNNTANNDHNPANNYNNPANNHDYPANNYNYPANYNNNPANNHNNTANKDDNTANNHNNPANNYNNPANNHDYPANNHNNTANNDHNPANNHNNTANNDHNPANNYNNPANNHDYPANNYNYPANYNNNPANNHNNTANNDDNTANNHNNPANNYNNPANNHDYPANNHNNTANNDHNPANNHNNTANNDNNTANNYNNTANNYNNPANNHDYPANNHNNTANNDHNPANNHNNTANNDNNPANNYNNPANNHDYPANNYNYPANYNNNPANNHNNPANNYNNPANNHDYPANNHNNTANNDHNPANNHNNTANNDNNTANNYNNTANNYDNTANNHDYPANNYNYPANYNNNPANNHNNTANNDDNTANNHNNPANNDHNPAKNHDYNTANYHNNPANNDNDTANYHNNTANNDHNPAKNNNYPANNHNNTANNDHNPANNNNYPANYHNNTTNNHNITANNNNPVYDHNNPANNHNNPANNDHNTANNDHNTANNDHKTEKKSISTKGWFCALPYYTDLTTKLSSSEFCRIMRDIFTCIVNNVETDYNVTCLPETVETVAGIYGPTLQSTFEMPYSLKQCDFRPVVETTVQSTLSPTPDSTTVSYQETTSTTQSTLQTQTTTTTISRTSPMTTTSLTTPVTTSLPRSKCRESNIIITKGWNCVVPQVMNITKALDFDKFCSIVKDVFDCIMDGIEKQFNVSCDQNDTTIAIELFSPMLTNAFSLKNNPADCYIVTTTQRMTTTVMSTPEMTSSNPPSSTPISTLSETVSTITTSLTPNPLIAKCKDSGVVLDKSLQCVLPYFEQISTAKDNETFCRVVDQIFQCIIDKIESEFAVTCSGKDKELAILSYGPTLQSSLSLSFAPTKCEFETTTITTPYIPSSAVPESKTTSTSTSTTWTTGQSTTTLPPSSQMTVPITTPVSSTTTLSPLQLNCHDEAEIMARGWQCALPLYSNLTTSSDLPEFCLAVGGVIECILSDIGYIYGVNCSRSDQQNALSFYGPTLQSSLPLGFNPTNCSVGSDGISVVPVTIEPETPSRVTSFPVTVSSPVLPSTESLSLSVCKDTTLILSKGWVCALPKYMDISTTNDVTAFCRATESVFTCILDSISSEHGVTCTASYKDTVIETYSPNLRSISTASLDPRQCYITTTTPTTTTESPLLAKCQDSATITSAAYFCFLPLYINMTTATDKLEFCSVIEVAFSCIVKKIEADYSIRCREGDKEKMISNYGADLTTSLKLKFDPLNDCYNMSEKHTRIARFAGIAQYSPCQDRVELLAKGLYCLDLFHQNVSQLLKESSFERFCSGIEIFSSCVMTEMGKKLKGSCNEVEQEIFISNHSISLEKTFGLAFKPADCFMASTTTVETTTSSQSLCLDSELIYVKLMLCAGPVFSSLKSEKNFTSFCGLFFKVFGCIIDRIESSENITCSKSDDASIAQLHGSEIHRRLALPFNPADCYQRASTTTEPITQPSSTTLSTVTETSTQPSTSTATKTSTLSSIDSSSTKHTTISISTETTSNPTTIEPSPCRDLNKVNMFILPCIGPVFSFISSTKNSTNFCGLMMRVFDCIVNKTENDGNVTCSLDDKKELMEAIGLQMNKTLPLPFSPELCTFLLEKPLVESTPASVTNITTPVDSISLLMTTASTTPVTTDPSPCQDVNKMNMFILPCIGPLFFTISSAKNATAFCGYIVEVFDCIINKTEVEANRTCSQKDARKLVQTIGLQMNKTLPFNINPMLCSERYGYFETTTTTTSEFTTISLKDSKCKSKSEIFSQGIHCIGPYYKFLMTATQYGAVCSFLQLTFNCIFERIEKQHNVTCPSLVRNEAKAMYAVDVYKGLPLKFQPDSCPGNISCFIEVGRPEYRECFETFFIFEKYNGSIYNLKLSENEICSAYWGMIMCLQNRDINCGIEDTHKILSQYLLDSNASITIPTACSKNTTLGRTLCADDDFPLLTIQAKCGIYPILIPFDCDRHGWEYIKCAAESLDPLKCNADSIYGAVTVLMQANRSFFDRINPGRGEEVYSCINKTTFNWIATYKPNEDENNQPPRPLPEVIKTGLSITISDVVWTSDLLDPSSGHYRSVASYVMNNLTIAFGSEPEILQIEIVSFRRTIIENVTTVDLEITFNTTSLSSIDLLPENDTDPDLFYNLNVVSVSEFSMNTRNSSCPAVTSESMFCNDTCKDDFYCQSFEKCCSTGCGRTCQNSTDFRTNYTDYLSYPISRVLPKNAAQLLFSVTLPDFNWTNALLDQWSPYYKEIHAGIIRNFKQQMQNSQEFLYYDVLSFREGRFVIADIILTYDKYLITSSSVVNNLYMLHRHGFIQNLKIQGDVSYDKLVKPGSCPYPSLAILRSCSDTCTGDTACSRNLKCCFNGCARTCVTPGYVYALQLTTTEETFSSTPASGNTLQPSSSPSKVLRMSFVLKLVDYTWSSDLLQSSSDYYQKLKSTVIQNFNVQFSGMPGYLGVEVVSFRVGGPFVDLVITYAPPATDYATVLNTVFLLTKHGYIHYLQVHNYLHFDHVVKTGTCPPVLGLGPCNMNCTGDNKCPGKQKCCSNGCGLTCSDMIITSPRTTNPPTTKPTTRPATIPTTTTPSTTLTTNPTTIPTTVPIPIQPETVSLLSVTIELQENTWNTSLLDPRSFYYQYLYSTIKTNILQLFRLKPGITDVFIQSFRSRNRVDLILRYNTESIALIDIITTLIAARSSGAIHDLKIHHYMTFDTQMKPGDCPAVLVSSGACLESCMGDGTCPGVEKCCSTGCGRVCTSVYQPV</sequence>
<feature type="compositionally biased region" description="Low complexity" evidence="3">
    <location>
        <begin position="2225"/>
        <end position="2255"/>
    </location>
</feature>
<keyword evidence="2" id="KW-1015">Disulfide bond</keyword>
<dbReference type="EnsemblMetazoa" id="G15062.1">
    <property type="protein sequence ID" value="G15062.1:cds"/>
    <property type="gene ID" value="G15062"/>
</dbReference>
<feature type="region of interest" description="Disordered" evidence="3">
    <location>
        <begin position="2216"/>
        <end position="2255"/>
    </location>
</feature>
<keyword evidence="8" id="KW-1185">Reference proteome</keyword>
<accession>A0A8W8IMU5</accession>
<dbReference type="InterPro" id="IPR008197">
    <property type="entry name" value="WAP_dom"/>
</dbReference>
<feature type="region of interest" description="Disordered" evidence="3">
    <location>
        <begin position="3317"/>
        <end position="3341"/>
    </location>
</feature>
<reference evidence="7" key="1">
    <citation type="submission" date="2022-08" db="UniProtKB">
        <authorList>
            <consortium name="EnsemblMetazoa"/>
        </authorList>
    </citation>
    <scope>IDENTIFICATION</scope>
    <source>
        <strain evidence="7">05x7-T-G4-1.051#20</strain>
    </source>
</reference>
<dbReference type="GO" id="GO:0005615">
    <property type="term" value="C:extracellular space"/>
    <property type="evidence" value="ECO:0007669"/>
    <property type="project" value="TreeGrafter"/>
</dbReference>
<keyword evidence="4" id="KW-0472">Membrane</keyword>
<keyword evidence="1" id="KW-0732">Signal</keyword>
<dbReference type="GO" id="GO:0004867">
    <property type="term" value="F:serine-type endopeptidase inhibitor activity"/>
    <property type="evidence" value="ECO:0007669"/>
    <property type="project" value="TreeGrafter"/>
</dbReference>